<feature type="domain" description="Glycosyl transferase family 51" evidence="11">
    <location>
        <begin position="1"/>
        <end position="68"/>
    </location>
</feature>
<dbReference type="PANTHER" id="PTHR32282:SF11">
    <property type="entry name" value="PENICILLIN-BINDING PROTEIN 1B"/>
    <property type="match status" value="1"/>
</dbReference>
<dbReference type="InterPro" id="IPR036950">
    <property type="entry name" value="PBP_transglycosylase"/>
</dbReference>
<evidence type="ECO:0000259" key="11">
    <source>
        <dbReference type="Pfam" id="PF00912"/>
    </source>
</evidence>
<dbReference type="GO" id="GO:0009252">
    <property type="term" value="P:peptidoglycan biosynthetic process"/>
    <property type="evidence" value="ECO:0007669"/>
    <property type="project" value="UniProtKB-KW"/>
</dbReference>
<proteinExistence type="predicted"/>
<dbReference type="InterPro" id="IPR001264">
    <property type="entry name" value="Glyco_trans_51"/>
</dbReference>
<dbReference type="EC" id="2.4.99.28" evidence="9"/>
<dbReference type="GO" id="GO:0030288">
    <property type="term" value="C:outer membrane-bounded periplasmic space"/>
    <property type="evidence" value="ECO:0007669"/>
    <property type="project" value="TreeGrafter"/>
</dbReference>
<dbReference type="SUPFAM" id="SSF53955">
    <property type="entry name" value="Lysozyme-like"/>
    <property type="match status" value="1"/>
</dbReference>
<keyword evidence="2" id="KW-1003">Cell membrane</keyword>
<dbReference type="Gene3D" id="1.10.3810.10">
    <property type="entry name" value="Biosynthetic peptidoglycan transglycosylase-like"/>
    <property type="match status" value="1"/>
</dbReference>
<evidence type="ECO:0000256" key="7">
    <source>
        <dbReference type="ARBA" id="ARBA00023136"/>
    </source>
</evidence>
<evidence type="ECO:0000256" key="10">
    <source>
        <dbReference type="ARBA" id="ARBA00049902"/>
    </source>
</evidence>
<reference evidence="12" key="1">
    <citation type="journal article" date="2013" name="Environ. Microbiol.">
        <title>Seasonally variable intestinal metagenomes of the red palm weevil (Rhynchophorus ferrugineus).</title>
        <authorList>
            <person name="Jia S."/>
            <person name="Zhang X."/>
            <person name="Zhang G."/>
            <person name="Yin A."/>
            <person name="Zhang S."/>
            <person name="Li F."/>
            <person name="Wang L."/>
            <person name="Zhao D."/>
            <person name="Yun Q."/>
            <person name="Tala"/>
            <person name="Wang J."/>
            <person name="Sun G."/>
            <person name="Baabdullah M."/>
            <person name="Yu X."/>
            <person name="Hu S."/>
            <person name="Al-Mssallem I.S."/>
            <person name="Yu J."/>
        </authorList>
    </citation>
    <scope>NUCLEOTIDE SEQUENCE</scope>
</reference>
<dbReference type="EMBL" id="KF120002">
    <property type="protein sequence ID" value="AIA87270.1"/>
    <property type="molecule type" value="Genomic_DNA"/>
</dbReference>
<keyword evidence="5" id="KW-0133">Cell shape</keyword>
<dbReference type="GO" id="GO:0008360">
    <property type="term" value="P:regulation of cell shape"/>
    <property type="evidence" value="ECO:0007669"/>
    <property type="project" value="UniProtKB-KW"/>
</dbReference>
<evidence type="ECO:0000256" key="6">
    <source>
        <dbReference type="ARBA" id="ARBA00022984"/>
    </source>
</evidence>
<dbReference type="GO" id="GO:0005886">
    <property type="term" value="C:plasma membrane"/>
    <property type="evidence" value="ECO:0007669"/>
    <property type="project" value="UniProtKB-SubCell"/>
</dbReference>
<evidence type="ECO:0000256" key="9">
    <source>
        <dbReference type="ARBA" id="ARBA00044770"/>
    </source>
</evidence>
<dbReference type="Pfam" id="PF00912">
    <property type="entry name" value="Transgly"/>
    <property type="match status" value="1"/>
</dbReference>
<protein>
    <recommendedName>
        <fullName evidence="9">peptidoglycan glycosyltransferase</fullName>
        <ecNumber evidence="9">2.4.99.28</ecNumber>
    </recommendedName>
</protein>
<keyword evidence="8" id="KW-0961">Cell wall biogenesis/degradation</keyword>
<evidence type="ECO:0000256" key="3">
    <source>
        <dbReference type="ARBA" id="ARBA00022676"/>
    </source>
</evidence>
<keyword evidence="7" id="KW-0472">Membrane</keyword>
<comment type="catalytic activity">
    <reaction evidence="10">
        <text>[GlcNAc-(1-&gt;4)-Mur2Ac(oyl-L-Ala-gamma-D-Glu-L-Lys-D-Ala-D-Ala)](n)-di-trans,octa-cis-undecaprenyl diphosphate + beta-D-GlcNAc-(1-&gt;4)-Mur2Ac(oyl-L-Ala-gamma-D-Glu-L-Lys-D-Ala-D-Ala)-di-trans,octa-cis-undecaprenyl diphosphate = [GlcNAc-(1-&gt;4)-Mur2Ac(oyl-L-Ala-gamma-D-Glu-L-Lys-D-Ala-D-Ala)](n+1)-di-trans,octa-cis-undecaprenyl diphosphate + di-trans,octa-cis-undecaprenyl diphosphate + H(+)</text>
        <dbReference type="Rhea" id="RHEA:23708"/>
        <dbReference type="Rhea" id="RHEA-COMP:9602"/>
        <dbReference type="Rhea" id="RHEA-COMP:9603"/>
        <dbReference type="ChEBI" id="CHEBI:15378"/>
        <dbReference type="ChEBI" id="CHEBI:58405"/>
        <dbReference type="ChEBI" id="CHEBI:60033"/>
        <dbReference type="ChEBI" id="CHEBI:78435"/>
        <dbReference type="EC" id="2.4.99.28"/>
    </reaction>
</comment>
<dbReference type="InterPro" id="IPR050396">
    <property type="entry name" value="Glycosyltr_51/Transpeptidase"/>
</dbReference>
<keyword evidence="6" id="KW-0573">Peptidoglycan synthesis</keyword>
<dbReference type="GO" id="GO:0071555">
    <property type="term" value="P:cell wall organization"/>
    <property type="evidence" value="ECO:0007669"/>
    <property type="project" value="UniProtKB-KW"/>
</dbReference>
<evidence type="ECO:0000256" key="2">
    <source>
        <dbReference type="ARBA" id="ARBA00022475"/>
    </source>
</evidence>
<dbReference type="GO" id="GO:0008955">
    <property type="term" value="F:peptidoglycan glycosyltransferase activity"/>
    <property type="evidence" value="ECO:0007669"/>
    <property type="project" value="UniProtKB-EC"/>
</dbReference>
<name>A0A060C2J4_9ACTN</name>
<organism evidence="12">
    <name type="scientific">uncultured Olsenella sp</name>
    <dbReference type="NCBI Taxonomy" id="190764"/>
    <lineage>
        <taxon>Bacteria</taxon>
        <taxon>Bacillati</taxon>
        <taxon>Actinomycetota</taxon>
        <taxon>Coriobacteriia</taxon>
        <taxon>Coriobacteriales</taxon>
        <taxon>Atopobiaceae</taxon>
        <taxon>Olsenella</taxon>
        <taxon>environmental samples</taxon>
    </lineage>
</organism>
<evidence type="ECO:0000313" key="12">
    <source>
        <dbReference type="EMBL" id="AIA87270.1"/>
    </source>
</evidence>
<evidence type="ECO:0000256" key="4">
    <source>
        <dbReference type="ARBA" id="ARBA00022679"/>
    </source>
</evidence>
<evidence type="ECO:0000256" key="1">
    <source>
        <dbReference type="ARBA" id="ARBA00004236"/>
    </source>
</evidence>
<comment type="subcellular location">
    <subcellularLocation>
        <location evidence="1">Cell membrane</location>
    </subcellularLocation>
</comment>
<dbReference type="PANTHER" id="PTHR32282">
    <property type="entry name" value="BINDING PROTEIN TRANSPEPTIDASE, PUTATIVE-RELATED"/>
    <property type="match status" value="1"/>
</dbReference>
<dbReference type="InterPro" id="IPR023346">
    <property type="entry name" value="Lysozyme-like_dom_sf"/>
</dbReference>
<evidence type="ECO:0000256" key="8">
    <source>
        <dbReference type="ARBA" id="ARBA00023316"/>
    </source>
</evidence>
<accession>A0A060C2J4</accession>
<keyword evidence="3" id="KW-0328">Glycosyltransferase</keyword>
<keyword evidence="4" id="KW-0808">Transferase</keyword>
<evidence type="ECO:0000256" key="5">
    <source>
        <dbReference type="ARBA" id="ARBA00022960"/>
    </source>
</evidence>
<sequence length="89" mass="9977">MYLNTIYYGNSAYGIEAAAITYFNKDASDLTLNEAATLAGLPNSPSYYDPTVNMDACVERRNHVLDRMLSMGDITQEEYDENGFRANYA</sequence>
<dbReference type="AlphaFoldDB" id="A0A060C2J4"/>